<dbReference type="PANTHER" id="PTHR12959">
    <property type="entry name" value="GPI TRANSAMIDASE COMPONENT PIG-T-RELATED"/>
    <property type="match status" value="1"/>
</dbReference>
<dbReference type="PANTHER" id="PTHR12959:SF11">
    <property type="entry name" value="GPI TRANSAMIDASE COMPONENT PIG-T"/>
    <property type="match status" value="1"/>
</dbReference>
<dbReference type="GO" id="GO:0016255">
    <property type="term" value="P:attachment of GPI anchor to protein"/>
    <property type="evidence" value="ECO:0007669"/>
    <property type="project" value="InterPro"/>
</dbReference>
<dbReference type="OrthoDB" id="331263at2759"/>
<dbReference type="Pfam" id="PF04113">
    <property type="entry name" value="Gpi16"/>
    <property type="match status" value="1"/>
</dbReference>
<dbReference type="RefSeq" id="XP_024664757.1">
    <property type="nucleotide sequence ID" value="XM_024808989.1"/>
</dbReference>
<protein>
    <submittedName>
        <fullName evidence="3">GPI transamidase component GPI16</fullName>
    </submittedName>
</protein>
<dbReference type="AlphaFoldDB" id="A0A2T0FII2"/>
<dbReference type="InterPro" id="IPR007245">
    <property type="entry name" value="PIG-T"/>
</dbReference>
<dbReference type="GeneID" id="36516180"/>
<dbReference type="Proteomes" id="UP000238350">
    <property type="component" value="Unassembled WGS sequence"/>
</dbReference>
<evidence type="ECO:0000256" key="1">
    <source>
        <dbReference type="SAM" id="Phobius"/>
    </source>
</evidence>
<evidence type="ECO:0000313" key="3">
    <source>
        <dbReference type="EMBL" id="PRT54812.1"/>
    </source>
</evidence>
<keyword evidence="4" id="KW-1185">Reference proteome</keyword>
<comment type="caution">
    <text evidence="3">The sequence shown here is derived from an EMBL/GenBank/DDBJ whole genome shotgun (WGS) entry which is preliminary data.</text>
</comment>
<feature type="signal peptide" evidence="2">
    <location>
        <begin position="1"/>
        <end position="18"/>
    </location>
</feature>
<feature type="transmembrane region" description="Helical" evidence="1">
    <location>
        <begin position="494"/>
        <end position="516"/>
    </location>
</feature>
<gene>
    <name evidence="3" type="ORF">B9G98_02432</name>
</gene>
<reference evidence="3 4" key="1">
    <citation type="submission" date="2017-04" db="EMBL/GenBank/DDBJ databases">
        <title>Genome sequencing of [Candida] sorbophila.</title>
        <authorList>
            <person name="Ahn J.O."/>
        </authorList>
    </citation>
    <scope>NUCLEOTIDE SEQUENCE [LARGE SCALE GENOMIC DNA]</scope>
    <source>
        <strain evidence="3 4">DS02</strain>
    </source>
</reference>
<keyword evidence="1" id="KW-0812">Transmembrane</keyword>
<feature type="chain" id="PRO_5015550409" evidence="2">
    <location>
        <begin position="19"/>
        <end position="548"/>
    </location>
</feature>
<sequence length="548" mass="60872">MLAWLLVLASGILASTNGESYHEDLVLRPLPKNKLLSSFRFVAEQRDPQLASGELTEYTTFPRSLGQIMSRASTHELHLRFSQGWWDAESWGVPPANGTYAGGVGVEMWAWVAGEDLADAQANWHRLAHSLSGFFCASLNFLDQTVTTHLESDALPRSGDSSDENLYLLRGALPAEPVCTENLTPFIKLLPCKSRAGIASLLDGHQLFDSQWQTMSVDVDHIGDRLRLTQVVSNVIDVPHMQRRRRDPLPRPEPYADLICKEREWSADYICLPDDPRSANWVISEIFDKELAPACPLAGDGPHVFVEASDNWTVKVGGNVTSGSVSFSLGSEPVDLVLSSEDGLVVLENKVPDVFVDRSFTGYGQQSGGLRTVFTNPHDVEVSLVYIENLPWYMRLYLHTMSGDLDIVEDISYTSAEDRTRPSKVQLHIRLPPLSQSSIEYKFDKSLLYIEEYPPDANHGFEVPPALALTSTGYSTRTTSLLLSLAVPDFSMPYNVIILTCTTMAMFLGSFVNLIVKKVVPEPLGEKILVESSLKRRIQAFKTKLIGN</sequence>
<dbReference type="EMBL" id="NDIQ01000021">
    <property type="protein sequence ID" value="PRT54812.1"/>
    <property type="molecule type" value="Genomic_DNA"/>
</dbReference>
<dbReference type="GO" id="GO:0042765">
    <property type="term" value="C:GPI-anchor transamidase complex"/>
    <property type="evidence" value="ECO:0007669"/>
    <property type="project" value="InterPro"/>
</dbReference>
<organism evidence="3 4">
    <name type="scientific">Wickerhamiella sorbophila</name>
    <dbReference type="NCBI Taxonomy" id="45607"/>
    <lineage>
        <taxon>Eukaryota</taxon>
        <taxon>Fungi</taxon>
        <taxon>Dikarya</taxon>
        <taxon>Ascomycota</taxon>
        <taxon>Saccharomycotina</taxon>
        <taxon>Dipodascomycetes</taxon>
        <taxon>Dipodascales</taxon>
        <taxon>Trichomonascaceae</taxon>
        <taxon>Wickerhamiella</taxon>
    </lineage>
</organism>
<accession>A0A2T0FII2</accession>
<keyword evidence="1" id="KW-1133">Transmembrane helix</keyword>
<dbReference type="STRING" id="45607.A0A2T0FII2"/>
<name>A0A2T0FII2_9ASCO</name>
<proteinExistence type="predicted"/>
<keyword evidence="2" id="KW-0732">Signal</keyword>
<evidence type="ECO:0000256" key="2">
    <source>
        <dbReference type="SAM" id="SignalP"/>
    </source>
</evidence>
<keyword evidence="1" id="KW-0472">Membrane</keyword>
<evidence type="ECO:0000313" key="4">
    <source>
        <dbReference type="Proteomes" id="UP000238350"/>
    </source>
</evidence>